<evidence type="ECO:0000313" key="2">
    <source>
        <dbReference type="EMBL" id="DAE08904.1"/>
    </source>
</evidence>
<evidence type="ECO:0000256" key="1">
    <source>
        <dbReference type="SAM" id="Coils"/>
    </source>
</evidence>
<name>A0A8S5PQ55_9CAUD</name>
<dbReference type="Gene3D" id="3.90.580.10">
    <property type="entry name" value="Zinc finger, CHC2-type domain"/>
    <property type="match status" value="1"/>
</dbReference>
<accession>A0A8S5PQ55</accession>
<sequence>MKADFELVKQKIRIEDIANYLLGEDVRGMYKFPQERTASIKIYSKTQSFFDYGRGTGGDAICLWAYIRQVDAWTALNEIKALYGFTDKPNKVNIRQKIRQQEQDRQAAKRAEEKRKEQWRNKVNSLKAELTIYENLLASEHIPPLSWVWCECKNQKQIVEYRLDWLCGICD</sequence>
<dbReference type="InterPro" id="IPR036977">
    <property type="entry name" value="DNA_primase_Znf_CHC2"/>
</dbReference>
<protein>
    <submittedName>
        <fullName evidence="2">CHC2 zinc finger protein</fullName>
    </submittedName>
</protein>
<reference evidence="2" key="1">
    <citation type="journal article" date="2021" name="Proc. Natl. Acad. Sci. U.S.A.">
        <title>A Catalog of Tens of Thousands of Viruses from Human Metagenomes Reveals Hidden Associations with Chronic Diseases.</title>
        <authorList>
            <person name="Tisza M.J."/>
            <person name="Buck C.B."/>
        </authorList>
    </citation>
    <scope>NUCLEOTIDE SEQUENCE</scope>
    <source>
        <strain evidence="2">CtDiR9</strain>
    </source>
</reference>
<organism evidence="2">
    <name type="scientific">Siphoviridae sp. ctDiR9</name>
    <dbReference type="NCBI Taxonomy" id="2825388"/>
    <lineage>
        <taxon>Viruses</taxon>
        <taxon>Duplodnaviria</taxon>
        <taxon>Heunggongvirae</taxon>
        <taxon>Uroviricota</taxon>
        <taxon>Caudoviricetes</taxon>
    </lineage>
</organism>
<dbReference type="GO" id="GO:0003677">
    <property type="term" value="F:DNA binding"/>
    <property type="evidence" value="ECO:0007669"/>
    <property type="project" value="InterPro"/>
</dbReference>
<dbReference type="GO" id="GO:0006260">
    <property type="term" value="P:DNA replication"/>
    <property type="evidence" value="ECO:0007669"/>
    <property type="project" value="InterPro"/>
</dbReference>
<keyword evidence="1" id="KW-0175">Coiled coil</keyword>
<dbReference type="SUPFAM" id="SSF57783">
    <property type="entry name" value="Zinc beta-ribbon"/>
    <property type="match status" value="1"/>
</dbReference>
<dbReference type="GO" id="GO:0008270">
    <property type="term" value="F:zinc ion binding"/>
    <property type="evidence" value="ECO:0007669"/>
    <property type="project" value="InterPro"/>
</dbReference>
<proteinExistence type="predicted"/>
<feature type="coiled-coil region" evidence="1">
    <location>
        <begin position="91"/>
        <end position="136"/>
    </location>
</feature>
<dbReference type="EMBL" id="BK015479">
    <property type="protein sequence ID" value="DAE08904.1"/>
    <property type="molecule type" value="Genomic_DNA"/>
</dbReference>